<dbReference type="Gene3D" id="3.40.50.620">
    <property type="entry name" value="HUPs"/>
    <property type="match status" value="1"/>
</dbReference>
<keyword evidence="4 9" id="KW-0547">Nucleotide-binding</keyword>
<evidence type="ECO:0000256" key="3">
    <source>
        <dbReference type="ARBA" id="ARBA00022694"/>
    </source>
</evidence>
<accession>A0ABX9KGD2</accession>
<evidence type="ECO:0000313" key="13">
    <source>
        <dbReference type="Proteomes" id="UP000263486"/>
    </source>
</evidence>
<dbReference type="NCBIfam" id="TIGR00420">
    <property type="entry name" value="trmU"/>
    <property type="match status" value="1"/>
</dbReference>
<feature type="active site" description="Nucleophile" evidence="9">
    <location>
        <position position="111"/>
    </location>
</feature>
<organism evidence="12 13">
    <name type="scientific">Psychrilyobacter piezotolerans</name>
    <dbReference type="NCBI Taxonomy" id="2293438"/>
    <lineage>
        <taxon>Bacteria</taxon>
        <taxon>Fusobacteriati</taxon>
        <taxon>Fusobacteriota</taxon>
        <taxon>Fusobacteriia</taxon>
        <taxon>Fusobacteriales</taxon>
        <taxon>Fusobacteriaceae</taxon>
        <taxon>Psychrilyobacter</taxon>
    </lineage>
</organism>
<feature type="active site" description="Cysteine persulfide intermediate" evidence="9">
    <location>
        <position position="203"/>
    </location>
</feature>
<dbReference type="GO" id="GO:0103016">
    <property type="term" value="F:tRNA-uridine 2-sulfurtransferase activity"/>
    <property type="evidence" value="ECO:0007669"/>
    <property type="project" value="UniProtKB-EC"/>
</dbReference>
<dbReference type="InterPro" id="IPR004506">
    <property type="entry name" value="MnmA-like"/>
</dbReference>
<comment type="catalytic activity">
    <reaction evidence="8 9">
        <text>S-sulfanyl-L-cysteinyl-[protein] + uridine(34) in tRNA + AH2 + ATP = 2-thiouridine(34) in tRNA + L-cysteinyl-[protein] + A + AMP + diphosphate + H(+)</text>
        <dbReference type="Rhea" id="RHEA:47032"/>
        <dbReference type="Rhea" id="RHEA-COMP:10131"/>
        <dbReference type="Rhea" id="RHEA-COMP:11726"/>
        <dbReference type="Rhea" id="RHEA-COMP:11727"/>
        <dbReference type="Rhea" id="RHEA-COMP:11728"/>
        <dbReference type="ChEBI" id="CHEBI:13193"/>
        <dbReference type="ChEBI" id="CHEBI:15378"/>
        <dbReference type="ChEBI" id="CHEBI:17499"/>
        <dbReference type="ChEBI" id="CHEBI:29950"/>
        <dbReference type="ChEBI" id="CHEBI:30616"/>
        <dbReference type="ChEBI" id="CHEBI:33019"/>
        <dbReference type="ChEBI" id="CHEBI:61963"/>
        <dbReference type="ChEBI" id="CHEBI:65315"/>
        <dbReference type="ChEBI" id="CHEBI:87170"/>
        <dbReference type="ChEBI" id="CHEBI:456215"/>
        <dbReference type="EC" id="2.8.1.13"/>
    </reaction>
</comment>
<dbReference type="EMBL" id="QUAJ01000019">
    <property type="protein sequence ID" value="REI40496.1"/>
    <property type="molecule type" value="Genomic_DNA"/>
</dbReference>
<feature type="domain" description="tRNA-specific 2-thiouridylase MnmA-like central" evidence="11">
    <location>
        <begin position="221"/>
        <end position="276"/>
    </location>
</feature>
<evidence type="ECO:0000256" key="9">
    <source>
        <dbReference type="HAMAP-Rule" id="MF_00144"/>
    </source>
</evidence>
<keyword evidence="2 9" id="KW-0808">Transferase</keyword>
<comment type="caution">
    <text evidence="12">The sequence shown here is derived from an EMBL/GenBank/DDBJ whole genome shotgun (WGS) entry which is preliminary data.</text>
</comment>
<feature type="site" description="Interaction with tRNA" evidence="9">
    <location>
        <position position="346"/>
    </location>
</feature>
<keyword evidence="5 9" id="KW-0067">ATP-binding</keyword>
<dbReference type="Pfam" id="PF20259">
    <property type="entry name" value="tRNA_Me_trans_M"/>
    <property type="match status" value="1"/>
</dbReference>
<evidence type="ECO:0000259" key="10">
    <source>
        <dbReference type="Pfam" id="PF20258"/>
    </source>
</evidence>
<dbReference type="EC" id="2.8.1.13" evidence="9"/>
<comment type="similarity">
    <text evidence="9">Belongs to the MnmA/TRMU family.</text>
</comment>
<evidence type="ECO:0000256" key="8">
    <source>
        <dbReference type="ARBA" id="ARBA00051542"/>
    </source>
</evidence>
<proteinExistence type="inferred from homology"/>
<dbReference type="NCBIfam" id="NF001138">
    <property type="entry name" value="PRK00143.1"/>
    <property type="match status" value="1"/>
</dbReference>
<evidence type="ECO:0000313" key="12">
    <source>
        <dbReference type="EMBL" id="REI40496.1"/>
    </source>
</evidence>
<protein>
    <recommendedName>
        <fullName evidence="9">tRNA-specific 2-thiouridylase MnmA</fullName>
        <ecNumber evidence="9">2.8.1.13</ecNumber>
    </recommendedName>
</protein>
<dbReference type="Pfam" id="PF20258">
    <property type="entry name" value="tRNA_Me_trans_C"/>
    <property type="match status" value="1"/>
</dbReference>
<dbReference type="InterPro" id="IPR046884">
    <property type="entry name" value="MnmA-like_central"/>
</dbReference>
<reference evidence="12 13" key="1">
    <citation type="submission" date="2018-08" db="EMBL/GenBank/DDBJ databases">
        <title>Draft genome sequence of Psychrilyobacter sp. strain SD5 isolated from Black Sea water.</title>
        <authorList>
            <person name="Yadav S."/>
            <person name="Villanueva L."/>
            <person name="Damste J.S.S."/>
        </authorList>
    </citation>
    <scope>NUCLEOTIDE SEQUENCE [LARGE SCALE GENOMIC DNA]</scope>
    <source>
        <strain evidence="12 13">SD5</strain>
    </source>
</reference>
<evidence type="ECO:0000256" key="1">
    <source>
        <dbReference type="ARBA" id="ARBA00022555"/>
    </source>
</evidence>
<dbReference type="SUPFAM" id="SSF52402">
    <property type="entry name" value="Adenine nucleotide alpha hydrolases-like"/>
    <property type="match status" value="1"/>
</dbReference>
<evidence type="ECO:0000256" key="6">
    <source>
        <dbReference type="ARBA" id="ARBA00022884"/>
    </source>
</evidence>
<sequence length="365" mass="40904">MVKKLDSYLKYDPKNENVTVAVAMSGGVDSSTVAYLLKKQGYKVFGITMEVWTSGSACSTSIDLSDAKKVCDDLGIEHHMIRLGDEFKDIVVDSFVNDYMEGRTPNPCMVCNRYIKFGRLVELGLSHGADFIATGHYAKIENGLLKIGDDPNKDQVYFLSQMRKENIKKLMFPIGDLEKPQVRELAELLNIRVYAKKDSQEICFVEDGKLGEFLNELTDGKATCEGEIVTTDGKVIGKHRGVSFYTIGQRKGLGISYPTPLYVVQIDGKKNRLIVGNNEELFSSYLIADKINLLGCEMIEDLKNMKLRAKTRSRDKFHPCTVKVLENDKIKIDFTQEKVRAITPGQGVVLYNYDGEVMASGFIVK</sequence>
<evidence type="ECO:0000256" key="4">
    <source>
        <dbReference type="ARBA" id="ARBA00022741"/>
    </source>
</evidence>
<dbReference type="PANTHER" id="PTHR11933">
    <property type="entry name" value="TRNA 5-METHYLAMINOMETHYL-2-THIOURIDYLATE -METHYLTRANSFERASE"/>
    <property type="match status" value="1"/>
</dbReference>
<feature type="region of interest" description="Interaction with tRNA" evidence="9">
    <location>
        <begin position="153"/>
        <end position="155"/>
    </location>
</feature>
<gene>
    <name evidence="9" type="primary">mnmA</name>
    <name evidence="12" type="ORF">DYH56_10785</name>
</gene>
<evidence type="ECO:0000259" key="11">
    <source>
        <dbReference type="Pfam" id="PF20259"/>
    </source>
</evidence>
<dbReference type="HAMAP" id="MF_00144">
    <property type="entry name" value="tRNA_thiouridyl_MnmA"/>
    <property type="match status" value="1"/>
</dbReference>
<dbReference type="InterPro" id="IPR046885">
    <property type="entry name" value="MnmA-like_C"/>
</dbReference>
<keyword evidence="13" id="KW-1185">Reference proteome</keyword>
<evidence type="ECO:0000256" key="7">
    <source>
        <dbReference type="ARBA" id="ARBA00023157"/>
    </source>
</evidence>
<dbReference type="InterPro" id="IPR014729">
    <property type="entry name" value="Rossmann-like_a/b/a_fold"/>
</dbReference>
<comment type="subcellular location">
    <subcellularLocation>
        <location evidence="9">Cytoplasm</location>
    </subcellularLocation>
</comment>
<dbReference type="InterPro" id="IPR023382">
    <property type="entry name" value="MnmA-like_central_sf"/>
</dbReference>
<feature type="binding site" evidence="9">
    <location>
        <position position="135"/>
    </location>
    <ligand>
        <name>ATP</name>
        <dbReference type="ChEBI" id="CHEBI:30616"/>
    </ligand>
</feature>
<dbReference type="Pfam" id="PF03054">
    <property type="entry name" value="tRNA_Me_trans"/>
    <property type="match status" value="1"/>
</dbReference>
<evidence type="ECO:0000256" key="5">
    <source>
        <dbReference type="ARBA" id="ARBA00022840"/>
    </source>
</evidence>
<feature type="binding site" evidence="9">
    <location>
        <begin position="23"/>
        <end position="30"/>
    </location>
    <ligand>
        <name>ATP</name>
        <dbReference type="ChEBI" id="CHEBI:30616"/>
    </ligand>
</feature>
<dbReference type="Gene3D" id="2.30.30.280">
    <property type="entry name" value="Adenine nucleotide alpha hydrolases-like domains"/>
    <property type="match status" value="1"/>
</dbReference>
<name>A0ABX9KGD2_9FUSO</name>
<evidence type="ECO:0000256" key="2">
    <source>
        <dbReference type="ARBA" id="ARBA00022679"/>
    </source>
</evidence>
<feature type="site" description="Interaction with tRNA" evidence="9">
    <location>
        <position position="136"/>
    </location>
</feature>
<keyword evidence="3 9" id="KW-0819">tRNA processing</keyword>
<dbReference type="CDD" id="cd01998">
    <property type="entry name" value="MnmA_TRMU-like"/>
    <property type="match status" value="1"/>
</dbReference>
<comment type="function">
    <text evidence="9">Catalyzes the 2-thiolation of uridine at the wobble position (U34) of tRNA, leading to the formation of s(2)U34.</text>
</comment>
<keyword evidence="7" id="KW-1015">Disulfide bond</keyword>
<comment type="caution">
    <text evidence="9">Lacks conserved residue(s) required for the propagation of feature annotation.</text>
</comment>
<dbReference type="RefSeq" id="WP_114642881.1">
    <property type="nucleotide sequence ID" value="NZ_JAACIO010000020.1"/>
</dbReference>
<dbReference type="PANTHER" id="PTHR11933:SF5">
    <property type="entry name" value="MITOCHONDRIAL TRNA-SPECIFIC 2-THIOURIDYLASE 1"/>
    <property type="match status" value="1"/>
</dbReference>
<keyword evidence="1 9" id="KW-0820">tRNA-binding</keyword>
<dbReference type="Proteomes" id="UP000263486">
    <property type="component" value="Unassembled WGS sequence"/>
</dbReference>
<keyword evidence="6 9" id="KW-0694">RNA-binding</keyword>
<feature type="domain" description="tRNA-specific 2-thiouridylase MnmA-like C-terminal" evidence="10">
    <location>
        <begin position="286"/>
        <end position="363"/>
    </location>
</feature>
<dbReference type="Gene3D" id="2.40.30.10">
    <property type="entry name" value="Translation factors"/>
    <property type="match status" value="1"/>
</dbReference>
<feature type="binding site" evidence="9">
    <location>
        <position position="49"/>
    </location>
    <ligand>
        <name>ATP</name>
        <dbReference type="ChEBI" id="CHEBI:30616"/>
    </ligand>
</feature>
<keyword evidence="9" id="KW-0963">Cytoplasm</keyword>